<comment type="subcellular location">
    <subcellularLocation>
        <location evidence="1">Cell inner membrane</location>
        <topology evidence="1">Multi-pass membrane protein</topology>
    </subcellularLocation>
</comment>
<dbReference type="InterPro" id="IPR009875">
    <property type="entry name" value="PilZ_domain"/>
</dbReference>
<comment type="caution">
    <text evidence="6">The sequence shown here is derived from an EMBL/GenBank/DDBJ whole genome shotgun (WGS) entry which is preliminary data.</text>
</comment>
<evidence type="ECO:0000313" key="7">
    <source>
        <dbReference type="Proteomes" id="UP000239089"/>
    </source>
</evidence>
<evidence type="ECO:0000256" key="3">
    <source>
        <dbReference type="ARBA" id="ARBA00023224"/>
    </source>
</evidence>
<dbReference type="SMART" id="SM00304">
    <property type="entry name" value="HAMP"/>
    <property type="match status" value="1"/>
</dbReference>
<proteinExistence type="inferred from homology"/>
<dbReference type="Proteomes" id="UP000239089">
    <property type="component" value="Unassembled WGS sequence"/>
</dbReference>
<dbReference type="PROSITE" id="PS50885">
    <property type="entry name" value="HAMP"/>
    <property type="match status" value="1"/>
</dbReference>
<keyword evidence="5" id="KW-0812">Transmembrane</keyword>
<reference evidence="6 7" key="1">
    <citation type="journal article" date="2018" name="Arch. Microbiol.">
        <title>New insights into the metabolic potential of the phototrophic purple bacterium Rhodopila globiformis DSM 161(T) from its draft genome sequence and evidence for a vanadium-dependent nitrogenase.</title>
        <authorList>
            <person name="Imhoff J.F."/>
            <person name="Rahn T."/>
            <person name="Kunzel S."/>
            <person name="Neulinger S.C."/>
        </authorList>
    </citation>
    <scope>NUCLEOTIDE SEQUENCE [LARGE SCALE GENOMIC DNA]</scope>
    <source>
        <strain evidence="6 7">DSM 16996</strain>
    </source>
</reference>
<dbReference type="Gene3D" id="1.10.287.950">
    <property type="entry name" value="Methyl-accepting chemotaxis protein"/>
    <property type="match status" value="1"/>
</dbReference>
<dbReference type="Pfam" id="PF00015">
    <property type="entry name" value="MCPsignal"/>
    <property type="match status" value="1"/>
</dbReference>
<evidence type="ECO:0000256" key="2">
    <source>
        <dbReference type="ARBA" id="ARBA00022519"/>
    </source>
</evidence>
<organism evidence="6 7">
    <name type="scientific">Rhodoblastus sphagnicola</name>
    <dbReference type="NCBI Taxonomy" id="333368"/>
    <lineage>
        <taxon>Bacteria</taxon>
        <taxon>Pseudomonadati</taxon>
        <taxon>Pseudomonadota</taxon>
        <taxon>Alphaproteobacteria</taxon>
        <taxon>Hyphomicrobiales</taxon>
        <taxon>Rhodoblastaceae</taxon>
        <taxon>Rhodoblastus</taxon>
    </lineage>
</organism>
<dbReference type="Pfam" id="PF07238">
    <property type="entry name" value="PilZ"/>
    <property type="match status" value="1"/>
</dbReference>
<evidence type="ECO:0000256" key="1">
    <source>
        <dbReference type="ARBA" id="ARBA00004429"/>
    </source>
</evidence>
<keyword evidence="5" id="KW-0472">Membrane</keyword>
<accession>A0A2S6N7S8</accession>
<comment type="similarity">
    <text evidence="4">Belongs to the methyl-accepting chemotaxis (MCP) protein family.</text>
</comment>
<dbReference type="Gene3D" id="2.40.10.220">
    <property type="entry name" value="predicted glycosyltransferase like domains"/>
    <property type="match status" value="1"/>
</dbReference>
<dbReference type="PROSITE" id="PS50111">
    <property type="entry name" value="CHEMOTAXIS_TRANSDUC_2"/>
    <property type="match status" value="1"/>
</dbReference>
<dbReference type="SMART" id="SM00283">
    <property type="entry name" value="MA"/>
    <property type="match status" value="1"/>
</dbReference>
<evidence type="ECO:0000313" key="6">
    <source>
        <dbReference type="EMBL" id="PPQ30675.1"/>
    </source>
</evidence>
<keyword evidence="5" id="KW-1133">Transmembrane helix</keyword>
<sequence>MFQKMRIAARLLVGFGALMLLLASVVGFSAYSGRSTQVAVADMMHFKGAELLNQEVERQIYQARFRFWRLLARGDAADYDKAQEAFSRAQETFSELSTITYDPRRHAKVEELSREIASYKAEADRFKEIKGHNPNIDTPEAKAILAAADGPGAKIEVISKDLSADYAKAAKDAEGATNAEISTVIVVSLIIGFISVLLGGALALVIARSIANPIKAMTASMTAMAAGNLSVEMKGFEDDKEFGAMAHAIAVFRENAIERARLQEAARSERQVELHRQSVMQGLIGRFRILIGEVVAAVGSETGKMKGTALTLTDVAFRADKTAGSARDAASDSSVNIQTVSVAAEQLTASINEISTQIQGASKKANQATDIARQTDLNISGLVEVSNKVGAIVEMIRTIAQQTNLLALNATIEAARAGDAGKGFAVVASEVKALAGQTAQATDEIAAQIAAIQGATQQAVTDIRAITAAVTEIDSMTNAVAASVDQQSEATGEIARAISQASDSSKNASKNVESVASVIGETNTEAGRVTDATGLLADSTKRLADAVEDFLTELSQDVKNRREATRRLSTEAVVIQTNGVRVKTKLVDISDTGAKVVASPDLGSGERIILEFEDQSKAPAKLVWVKDGFAGVQFDHPLSSHAEARAA</sequence>
<gene>
    <name evidence="6" type="ORF">CCR94_11425</name>
</gene>
<dbReference type="Pfam" id="PF00672">
    <property type="entry name" value="HAMP"/>
    <property type="match status" value="1"/>
</dbReference>
<keyword evidence="3" id="KW-0807">Transducer</keyword>
<protein>
    <recommendedName>
        <fullName evidence="8">Methyl-accepting chemotaxis protein</fullName>
    </recommendedName>
</protein>
<dbReference type="AlphaFoldDB" id="A0A2S6N7S8"/>
<evidence type="ECO:0000256" key="4">
    <source>
        <dbReference type="ARBA" id="ARBA00029447"/>
    </source>
</evidence>
<keyword evidence="2" id="KW-0997">Cell inner membrane</keyword>
<dbReference type="PANTHER" id="PTHR32089">
    <property type="entry name" value="METHYL-ACCEPTING CHEMOTAXIS PROTEIN MCPB"/>
    <property type="match status" value="1"/>
</dbReference>
<dbReference type="Gene3D" id="6.10.340.10">
    <property type="match status" value="1"/>
</dbReference>
<dbReference type="OrthoDB" id="3378718at2"/>
<keyword evidence="7" id="KW-1185">Reference proteome</keyword>
<keyword evidence="2" id="KW-1003">Cell membrane</keyword>
<dbReference type="InterPro" id="IPR003660">
    <property type="entry name" value="HAMP_dom"/>
</dbReference>
<dbReference type="RefSeq" id="WP_104507985.1">
    <property type="nucleotide sequence ID" value="NZ_JACIGC010000004.1"/>
</dbReference>
<dbReference type="SUPFAM" id="SSF58104">
    <property type="entry name" value="Methyl-accepting chemotaxis protein (MCP) signaling domain"/>
    <property type="match status" value="1"/>
</dbReference>
<dbReference type="GO" id="GO:0035438">
    <property type="term" value="F:cyclic-di-GMP binding"/>
    <property type="evidence" value="ECO:0007669"/>
    <property type="project" value="InterPro"/>
</dbReference>
<dbReference type="InterPro" id="IPR000727">
    <property type="entry name" value="T_SNARE_dom"/>
</dbReference>
<evidence type="ECO:0008006" key="8">
    <source>
        <dbReference type="Google" id="ProtNLM"/>
    </source>
</evidence>
<dbReference type="SUPFAM" id="SSF141371">
    <property type="entry name" value="PilZ domain-like"/>
    <property type="match status" value="1"/>
</dbReference>
<dbReference type="GO" id="GO:0007165">
    <property type="term" value="P:signal transduction"/>
    <property type="evidence" value="ECO:0007669"/>
    <property type="project" value="UniProtKB-KW"/>
</dbReference>
<evidence type="ECO:0000256" key="5">
    <source>
        <dbReference type="SAM" id="Phobius"/>
    </source>
</evidence>
<dbReference type="EMBL" id="NHSJ01000073">
    <property type="protein sequence ID" value="PPQ30675.1"/>
    <property type="molecule type" value="Genomic_DNA"/>
</dbReference>
<dbReference type="PANTHER" id="PTHR32089:SF112">
    <property type="entry name" value="LYSOZYME-LIKE PROTEIN-RELATED"/>
    <property type="match status" value="1"/>
</dbReference>
<dbReference type="CDD" id="cd06225">
    <property type="entry name" value="HAMP"/>
    <property type="match status" value="1"/>
</dbReference>
<dbReference type="InterPro" id="IPR004089">
    <property type="entry name" value="MCPsignal_dom"/>
</dbReference>
<feature type="transmembrane region" description="Helical" evidence="5">
    <location>
        <begin position="184"/>
        <end position="207"/>
    </location>
</feature>
<name>A0A2S6N7S8_9HYPH</name>
<dbReference type="GO" id="GO:0005886">
    <property type="term" value="C:plasma membrane"/>
    <property type="evidence" value="ECO:0007669"/>
    <property type="project" value="UniProtKB-SubCell"/>
</dbReference>
<dbReference type="PROSITE" id="PS50192">
    <property type="entry name" value="T_SNARE"/>
    <property type="match status" value="1"/>
</dbReference>